<dbReference type="Proteomes" id="UP001519418">
    <property type="component" value="Unassembled WGS sequence"/>
</dbReference>
<organism evidence="2 3">
    <name type="scientific">Fructobacillus papyriferae</name>
    <dbReference type="NCBI Taxonomy" id="2713171"/>
    <lineage>
        <taxon>Bacteria</taxon>
        <taxon>Bacillati</taxon>
        <taxon>Bacillota</taxon>
        <taxon>Bacilli</taxon>
        <taxon>Lactobacillales</taxon>
        <taxon>Lactobacillaceae</taxon>
        <taxon>Fructobacillus</taxon>
    </lineage>
</organism>
<evidence type="ECO:0000313" key="2">
    <source>
        <dbReference type="EMBL" id="MBS9334977.1"/>
    </source>
</evidence>
<gene>
    <name evidence="2" type="ORF">G6R27_02840</name>
</gene>
<feature type="transmembrane region" description="Helical" evidence="1">
    <location>
        <begin position="6"/>
        <end position="28"/>
    </location>
</feature>
<evidence type="ECO:0000256" key="1">
    <source>
        <dbReference type="SAM" id="Phobius"/>
    </source>
</evidence>
<accession>A0ABS5QSN8</accession>
<protein>
    <submittedName>
        <fullName evidence="2">Uncharacterized protein</fullName>
    </submittedName>
</protein>
<evidence type="ECO:0000313" key="3">
    <source>
        <dbReference type="Proteomes" id="UP001519418"/>
    </source>
</evidence>
<keyword evidence="1" id="KW-0472">Membrane</keyword>
<dbReference type="RefSeq" id="WP_213819565.1">
    <property type="nucleotide sequence ID" value="NZ_JAAMFI010000001.1"/>
</dbReference>
<sequence length="70" mass="7956">MNEIMFCNNVVLGICLSGAGISLTVFFYKYQKSTYNENDIQNDIRKNHESEINGIIKEQKKALKAATKRA</sequence>
<reference evidence="2 3" key="1">
    <citation type="submission" date="2020-02" db="EMBL/GenBank/DDBJ databases">
        <title>Fructobacillus sp. isolated from paper mulberry of Taiwan.</title>
        <authorList>
            <person name="Lin S.-T."/>
        </authorList>
    </citation>
    <scope>NUCLEOTIDE SEQUENCE [LARGE SCALE GENOMIC DNA]</scope>
    <source>
        <strain evidence="2 3">M1-10</strain>
    </source>
</reference>
<keyword evidence="1" id="KW-0812">Transmembrane</keyword>
<comment type="caution">
    <text evidence="2">The sequence shown here is derived from an EMBL/GenBank/DDBJ whole genome shotgun (WGS) entry which is preliminary data.</text>
</comment>
<name>A0ABS5QSN8_9LACO</name>
<dbReference type="EMBL" id="JAAMFI010000001">
    <property type="protein sequence ID" value="MBS9334977.1"/>
    <property type="molecule type" value="Genomic_DNA"/>
</dbReference>
<proteinExistence type="predicted"/>
<keyword evidence="1" id="KW-1133">Transmembrane helix</keyword>
<keyword evidence="3" id="KW-1185">Reference proteome</keyword>